<evidence type="ECO:0000313" key="2">
    <source>
        <dbReference type="EMBL" id="CAH2045587.1"/>
    </source>
</evidence>
<evidence type="ECO:0000313" key="3">
    <source>
        <dbReference type="Proteomes" id="UP000836841"/>
    </source>
</evidence>
<dbReference type="PANTHER" id="PTHR33673">
    <property type="entry name" value="SUPPRESSOR SRP40-LIKE PROTEIN"/>
    <property type="match status" value="1"/>
</dbReference>
<dbReference type="Proteomes" id="UP000836841">
    <property type="component" value="Chromosome 2"/>
</dbReference>
<feature type="non-terminal residue" evidence="2">
    <location>
        <position position="279"/>
    </location>
</feature>
<sequence length="279" mass="31355">VMESEHNEDGNKKVSGDELLKEENGDGEHIRIHSEENGDGDHTRIHSEENGDDSPPVQVMDRDDNNNEDPQGINYDPNRIPLSVFERSKSNIQAEWSCTSNESLFSLHLGRNSFTVDMMKSGELYKSGELLAYSPALPMPPPPGPGGESNLVESKVVDDDSDEEVVVVLGETHREKEEDKRDSHEKEQHPAVSWKTPTTSYRSNRSSNSAHSFTFPILAGAASESGKKETEEQKKQAKQSQEMKQPEEAANQKQTMWRWFSCFPSCPWCCSSRTLWPCS</sequence>
<feature type="compositionally biased region" description="Basic and acidic residues" evidence="1">
    <location>
        <begin position="1"/>
        <end position="49"/>
    </location>
</feature>
<dbReference type="AlphaFoldDB" id="A0AAU9RRI2"/>
<accession>A0AAU9RRI2</accession>
<feature type="region of interest" description="Disordered" evidence="1">
    <location>
        <begin position="1"/>
        <end position="79"/>
    </location>
</feature>
<evidence type="ECO:0000256" key="1">
    <source>
        <dbReference type="SAM" id="MobiDB-lite"/>
    </source>
</evidence>
<feature type="region of interest" description="Disordered" evidence="1">
    <location>
        <begin position="136"/>
        <end position="252"/>
    </location>
</feature>
<name>A0AAU9RRI2_THLAR</name>
<feature type="compositionally biased region" description="Basic and acidic residues" evidence="1">
    <location>
        <begin position="225"/>
        <end position="235"/>
    </location>
</feature>
<reference evidence="2 3" key="1">
    <citation type="submission" date="2022-03" db="EMBL/GenBank/DDBJ databases">
        <authorList>
            <person name="Nunn A."/>
            <person name="Chopra R."/>
            <person name="Nunn A."/>
            <person name="Contreras Garrido A."/>
        </authorList>
    </citation>
    <scope>NUCLEOTIDE SEQUENCE [LARGE SCALE GENOMIC DNA]</scope>
</reference>
<feature type="compositionally biased region" description="Basic and acidic residues" evidence="1">
    <location>
        <begin position="171"/>
        <end position="189"/>
    </location>
</feature>
<organism evidence="2 3">
    <name type="scientific">Thlaspi arvense</name>
    <name type="common">Field penny-cress</name>
    <dbReference type="NCBI Taxonomy" id="13288"/>
    <lineage>
        <taxon>Eukaryota</taxon>
        <taxon>Viridiplantae</taxon>
        <taxon>Streptophyta</taxon>
        <taxon>Embryophyta</taxon>
        <taxon>Tracheophyta</taxon>
        <taxon>Spermatophyta</taxon>
        <taxon>Magnoliopsida</taxon>
        <taxon>eudicotyledons</taxon>
        <taxon>Gunneridae</taxon>
        <taxon>Pentapetalae</taxon>
        <taxon>rosids</taxon>
        <taxon>malvids</taxon>
        <taxon>Brassicales</taxon>
        <taxon>Brassicaceae</taxon>
        <taxon>Thlaspideae</taxon>
        <taxon>Thlaspi</taxon>
    </lineage>
</organism>
<dbReference type="EMBL" id="OU466858">
    <property type="protein sequence ID" value="CAH2045587.1"/>
    <property type="molecule type" value="Genomic_DNA"/>
</dbReference>
<protein>
    <submittedName>
        <fullName evidence="2">Uncharacterized protein</fullName>
    </submittedName>
</protein>
<proteinExistence type="predicted"/>
<gene>
    <name evidence="2" type="ORF">TAV2_LOCUS7426</name>
</gene>
<dbReference type="PANTHER" id="PTHR33673:SF3">
    <property type="entry name" value="SUPPRESSOR SRP40-LIKE PROTEIN"/>
    <property type="match status" value="1"/>
</dbReference>
<feature type="compositionally biased region" description="Low complexity" evidence="1">
    <location>
        <begin position="198"/>
        <end position="209"/>
    </location>
</feature>
<keyword evidence="3" id="KW-1185">Reference proteome</keyword>